<dbReference type="EMBL" id="MU842884">
    <property type="protein sequence ID" value="KAK2028044.1"/>
    <property type="molecule type" value="Genomic_DNA"/>
</dbReference>
<evidence type="ECO:0000256" key="1">
    <source>
        <dbReference type="SAM" id="MobiDB-lite"/>
    </source>
</evidence>
<feature type="signal peptide" evidence="2">
    <location>
        <begin position="1"/>
        <end position="22"/>
    </location>
</feature>
<gene>
    <name evidence="3" type="ORF">LX32DRAFT_412361</name>
</gene>
<evidence type="ECO:0000256" key="2">
    <source>
        <dbReference type="SAM" id="SignalP"/>
    </source>
</evidence>
<feature type="chain" id="PRO_5042053740" evidence="2">
    <location>
        <begin position="23"/>
        <end position="167"/>
    </location>
</feature>
<keyword evidence="4" id="KW-1185">Reference proteome</keyword>
<sequence>MCISWSLLCPFILVSIPVPHQAAYRATNRRIELVIITATTHRRRASRRCTRRWEEFGAAQVHDLHLVDLGRPIRPVAGKVLRTVDPKDDEEEEKGRGSTTNEWSERGAAVLLGKMFIDKTRDGGLFLRVFTLRAEQGRVSGVWQPVKSCSYHSYSSGPSFEPVSPPC</sequence>
<accession>A0AAD9HHA6</accession>
<reference evidence="3" key="1">
    <citation type="submission" date="2021-06" db="EMBL/GenBank/DDBJ databases">
        <title>Comparative genomics, transcriptomics and evolutionary studies reveal genomic signatures of adaptation to plant cell wall in hemibiotrophic fungi.</title>
        <authorList>
            <consortium name="DOE Joint Genome Institute"/>
            <person name="Baroncelli R."/>
            <person name="Diaz J.F."/>
            <person name="Benocci T."/>
            <person name="Peng M."/>
            <person name="Battaglia E."/>
            <person name="Haridas S."/>
            <person name="Andreopoulos W."/>
            <person name="Labutti K."/>
            <person name="Pangilinan J."/>
            <person name="Floch G.L."/>
            <person name="Makela M.R."/>
            <person name="Henrissat B."/>
            <person name="Grigoriev I.V."/>
            <person name="Crouch J.A."/>
            <person name="De Vries R.P."/>
            <person name="Sukno S.A."/>
            <person name="Thon M.R."/>
        </authorList>
    </citation>
    <scope>NUCLEOTIDE SEQUENCE</scope>
    <source>
        <strain evidence="3">MAFF235873</strain>
    </source>
</reference>
<evidence type="ECO:0000313" key="4">
    <source>
        <dbReference type="Proteomes" id="UP001232148"/>
    </source>
</evidence>
<organism evidence="3 4">
    <name type="scientific">Colletotrichum zoysiae</name>
    <dbReference type="NCBI Taxonomy" id="1216348"/>
    <lineage>
        <taxon>Eukaryota</taxon>
        <taxon>Fungi</taxon>
        <taxon>Dikarya</taxon>
        <taxon>Ascomycota</taxon>
        <taxon>Pezizomycotina</taxon>
        <taxon>Sordariomycetes</taxon>
        <taxon>Hypocreomycetidae</taxon>
        <taxon>Glomerellales</taxon>
        <taxon>Glomerellaceae</taxon>
        <taxon>Colletotrichum</taxon>
        <taxon>Colletotrichum graminicola species complex</taxon>
    </lineage>
</organism>
<protein>
    <submittedName>
        <fullName evidence="3">Uncharacterized protein</fullName>
    </submittedName>
</protein>
<feature type="region of interest" description="Disordered" evidence="1">
    <location>
        <begin position="82"/>
        <end position="102"/>
    </location>
</feature>
<name>A0AAD9HHA6_9PEZI</name>
<dbReference type="Proteomes" id="UP001232148">
    <property type="component" value="Unassembled WGS sequence"/>
</dbReference>
<comment type="caution">
    <text evidence="3">The sequence shown here is derived from an EMBL/GenBank/DDBJ whole genome shotgun (WGS) entry which is preliminary data.</text>
</comment>
<dbReference type="AlphaFoldDB" id="A0AAD9HHA6"/>
<keyword evidence="2" id="KW-0732">Signal</keyword>
<evidence type="ECO:0000313" key="3">
    <source>
        <dbReference type="EMBL" id="KAK2028044.1"/>
    </source>
</evidence>
<proteinExistence type="predicted"/>